<dbReference type="Proteomes" id="UP000001055">
    <property type="component" value="Unassembled WGS sequence"/>
</dbReference>
<sequence length="147" mass="16372">MEVAGVVAAGVTFGALTLKLSQSLFKSAKKIKYARRELMKLALADDSRYSMLKTLTAHVKWLFNENEVKYLRSSLSVAQEGMRGFSNITAIDNIKEEIRMINAVIARGDRQAIQALEDHFGATLEETVDELKQTRLVLPIEGDGLRS</sequence>
<gene>
    <name evidence="1" type="ORF">SNOG_15911</name>
</gene>
<evidence type="ECO:0000313" key="2">
    <source>
        <dbReference type="Proteomes" id="UP000001055"/>
    </source>
</evidence>
<dbReference type="RefSeq" id="XP_001806045.1">
    <property type="nucleotide sequence ID" value="XM_001805993.1"/>
</dbReference>
<accession>Q0TX91</accession>
<name>Q0TX91_PHANO</name>
<evidence type="ECO:0000313" key="1">
    <source>
        <dbReference type="EMBL" id="EAT76749.1"/>
    </source>
</evidence>
<dbReference type="EMBL" id="CH445365">
    <property type="protein sequence ID" value="EAT76749.1"/>
    <property type="molecule type" value="Genomic_DNA"/>
</dbReference>
<dbReference type="HOGENOM" id="CLU_1768776_0_0_1"/>
<dbReference type="InParanoid" id="Q0TX91"/>
<organism evidence="1 2">
    <name type="scientific">Phaeosphaeria nodorum (strain SN15 / ATCC MYA-4574 / FGSC 10173)</name>
    <name type="common">Glume blotch fungus</name>
    <name type="synonym">Parastagonospora nodorum</name>
    <dbReference type="NCBI Taxonomy" id="321614"/>
    <lineage>
        <taxon>Eukaryota</taxon>
        <taxon>Fungi</taxon>
        <taxon>Dikarya</taxon>
        <taxon>Ascomycota</taxon>
        <taxon>Pezizomycotina</taxon>
        <taxon>Dothideomycetes</taxon>
        <taxon>Pleosporomycetidae</taxon>
        <taxon>Pleosporales</taxon>
        <taxon>Pleosporineae</taxon>
        <taxon>Phaeosphaeriaceae</taxon>
        <taxon>Parastagonospora</taxon>
    </lineage>
</organism>
<proteinExistence type="predicted"/>
<dbReference type="AlphaFoldDB" id="Q0TX91"/>
<protein>
    <submittedName>
        <fullName evidence="1">Uncharacterized protein</fullName>
    </submittedName>
</protein>
<reference evidence="2" key="1">
    <citation type="journal article" date="2007" name="Plant Cell">
        <title>Dothideomycete-plant interactions illuminated by genome sequencing and EST analysis of the wheat pathogen Stagonospora nodorum.</title>
        <authorList>
            <person name="Hane J.K."/>
            <person name="Lowe R.G."/>
            <person name="Solomon P.S."/>
            <person name="Tan K.C."/>
            <person name="Schoch C.L."/>
            <person name="Spatafora J.W."/>
            <person name="Crous P.W."/>
            <person name="Kodira C."/>
            <person name="Birren B.W."/>
            <person name="Galagan J.E."/>
            <person name="Torriani S.F."/>
            <person name="McDonald B.A."/>
            <person name="Oliver R.P."/>
        </authorList>
    </citation>
    <scope>NUCLEOTIDE SEQUENCE [LARGE SCALE GENOMIC DNA]</scope>
    <source>
        <strain evidence="2">SN15 / ATCC MYA-4574 / FGSC 10173</strain>
    </source>
</reference>
<dbReference type="KEGG" id="pno:SNOG_15911"/>
<dbReference type="GeneID" id="5982975"/>